<accession>A0ABP3EEG1</accession>
<dbReference type="Pfam" id="PF13424">
    <property type="entry name" value="TPR_12"/>
    <property type="match status" value="2"/>
</dbReference>
<dbReference type="Pfam" id="PF13676">
    <property type="entry name" value="TIR_2"/>
    <property type="match status" value="1"/>
</dbReference>
<dbReference type="InterPro" id="IPR019734">
    <property type="entry name" value="TPR_rpt"/>
</dbReference>
<dbReference type="InterPro" id="IPR011990">
    <property type="entry name" value="TPR-like_helical_dom_sf"/>
</dbReference>
<dbReference type="InterPro" id="IPR000157">
    <property type="entry name" value="TIR_dom"/>
</dbReference>
<dbReference type="PANTHER" id="PTHR47691">
    <property type="entry name" value="REGULATOR-RELATED"/>
    <property type="match status" value="1"/>
</dbReference>
<dbReference type="RefSeq" id="WP_344651636.1">
    <property type="nucleotide sequence ID" value="NZ_BAAAGX010000020.1"/>
</dbReference>
<feature type="compositionally biased region" description="Basic and acidic residues" evidence="1">
    <location>
        <begin position="144"/>
        <end position="157"/>
    </location>
</feature>
<reference evidence="4" key="1">
    <citation type="journal article" date="2019" name="Int. J. Syst. Evol. Microbiol.">
        <title>The Global Catalogue of Microorganisms (GCM) 10K type strain sequencing project: providing services to taxonomists for standard genome sequencing and annotation.</title>
        <authorList>
            <consortium name="The Broad Institute Genomics Platform"/>
            <consortium name="The Broad Institute Genome Sequencing Center for Infectious Disease"/>
            <person name="Wu L."/>
            <person name="Ma J."/>
        </authorList>
    </citation>
    <scope>NUCLEOTIDE SEQUENCE [LARGE SCALE GENOMIC DNA]</scope>
    <source>
        <strain evidence="4">JCM 10425</strain>
    </source>
</reference>
<name>A0ABP3EEG1_9ACTN</name>
<dbReference type="PANTHER" id="PTHR47691:SF3">
    <property type="entry name" value="HTH-TYPE TRANSCRIPTIONAL REGULATOR RV0890C-RELATED"/>
    <property type="match status" value="1"/>
</dbReference>
<dbReference type="Gene3D" id="3.40.50.10140">
    <property type="entry name" value="Toll/interleukin-1 receptor homology (TIR) domain"/>
    <property type="match status" value="1"/>
</dbReference>
<dbReference type="InterPro" id="IPR035897">
    <property type="entry name" value="Toll_tir_struct_dom_sf"/>
</dbReference>
<evidence type="ECO:0000313" key="3">
    <source>
        <dbReference type="EMBL" id="GAA0260994.1"/>
    </source>
</evidence>
<dbReference type="InterPro" id="IPR056681">
    <property type="entry name" value="DUF7779"/>
</dbReference>
<dbReference type="Proteomes" id="UP001500967">
    <property type="component" value="Unassembled WGS sequence"/>
</dbReference>
<keyword evidence="4" id="KW-1185">Reference proteome</keyword>
<dbReference type="SUPFAM" id="SSF48452">
    <property type="entry name" value="TPR-like"/>
    <property type="match status" value="3"/>
</dbReference>
<organism evidence="3 4">
    <name type="scientific">Cryptosporangium japonicum</name>
    <dbReference type="NCBI Taxonomy" id="80872"/>
    <lineage>
        <taxon>Bacteria</taxon>
        <taxon>Bacillati</taxon>
        <taxon>Actinomycetota</taxon>
        <taxon>Actinomycetes</taxon>
        <taxon>Cryptosporangiales</taxon>
        <taxon>Cryptosporangiaceae</taxon>
        <taxon>Cryptosporangium</taxon>
    </lineage>
</organism>
<feature type="domain" description="TIR" evidence="2">
    <location>
        <begin position="11"/>
        <end position="139"/>
    </location>
</feature>
<dbReference type="EMBL" id="BAAAGX010000020">
    <property type="protein sequence ID" value="GAA0260994.1"/>
    <property type="molecule type" value="Genomic_DNA"/>
</dbReference>
<comment type="caution">
    <text evidence="3">The sequence shown here is derived from an EMBL/GenBank/DDBJ whole genome shotgun (WGS) entry which is preliminary data.</text>
</comment>
<proteinExistence type="predicted"/>
<sequence length="1015" mass="112379">MPDSARPDSDGRKNFFISYTAADRQWAEWIAWQLEGANYSVVIQAWDFRPSENFVSRMNEALEIADCTLAVVSPAYVASKYCTKEWTGAFIRATEGDGRLLLVQVEKCSMPALLEGEIRIGLTGLDDPAEARKTLLQGLTTGRVKPDEEPRFPRERLGAAPFPGTPTTLAGPIAGRDPHFTGRLDALAAIHSTLRGIDEPMVIQAVHGLGGIGKTHLATEYCYRFRMDYRMVWWVPAERPELITAELDAMARRLKLPDLPVADDPNDHLVQRRNQVYDRLDQYGDWLIVLDNAPDPQAVRDYLPRERRGRALITSRHTAWSGLARPLGLDVMHRPESVLLLQKRLPELTIEDADQLAHLLGDLPLALDQAASYLEFAKVDLATYRTLFESARSRLFSDKTARPTHYRLSIETTWRMAIETIGSPAASYLLYLIALLNPDQIPRAALQRVADHLPESLGAAFAGTADYVEATAQLLGFSLIKGNSSHLSIHRLMQFVVRDHLEEVDPEAARALHNGLVSWLAAEVRSSSDRQHDELMPHVQAVLDRATPEIDAAPVVRLCEFAGTYLHHRLRLADAHDLIRRAITLSVGADLNDDLPLWQIKAEYAAILQEQGRNADARVEYATAFVTAETMYGPDDMRVAVLVSQIGRLLQVDGDLDGAYDRLTRADAVAAASGNASDPRRARIVSNLGRVLQDRGRMFEARDAYQRALDLAIAAYGADDPHPAMYRNDLAGALQYIGDVRRARRELKRCLTTLDAHYGPDSTRTVAPRANLGGVLHDSGDLVGARTAFETALDILHRNPRGNTTRIADLSAALGVVLRDLGEHDEAVRLLTYALEQEESAYGPGHPRTATIRVHFGVGLLGQDPARAHALLKQALTTTANTYGTHHPRVAAIRTNLGIAQQDIGELAAAKESHLRAFLDTETAYGHKHRRIAAICANLARVLVVEEPPAALRQLERAAATARKAVPPRHWRLPVFDRSVQELRQRIEDGTAAGLELPFVPITLRTYQQSAVIDL</sequence>
<evidence type="ECO:0000259" key="2">
    <source>
        <dbReference type="PROSITE" id="PS50104"/>
    </source>
</evidence>
<evidence type="ECO:0000313" key="4">
    <source>
        <dbReference type="Proteomes" id="UP001500967"/>
    </source>
</evidence>
<dbReference type="PROSITE" id="PS50104">
    <property type="entry name" value="TIR"/>
    <property type="match status" value="1"/>
</dbReference>
<evidence type="ECO:0000256" key="1">
    <source>
        <dbReference type="SAM" id="MobiDB-lite"/>
    </source>
</evidence>
<dbReference type="InterPro" id="IPR027417">
    <property type="entry name" value="P-loop_NTPase"/>
</dbReference>
<protein>
    <submittedName>
        <fullName evidence="3">FxSxx-COOH system tetratricopeptide repeat protein</fullName>
    </submittedName>
</protein>
<feature type="region of interest" description="Disordered" evidence="1">
    <location>
        <begin position="143"/>
        <end position="163"/>
    </location>
</feature>
<dbReference type="Pfam" id="PF25000">
    <property type="entry name" value="DUF7779"/>
    <property type="match status" value="1"/>
</dbReference>
<dbReference type="SMART" id="SM00028">
    <property type="entry name" value="TPR"/>
    <property type="match status" value="3"/>
</dbReference>
<dbReference type="Gene3D" id="1.25.40.10">
    <property type="entry name" value="Tetratricopeptide repeat domain"/>
    <property type="match status" value="2"/>
</dbReference>
<dbReference type="SUPFAM" id="SSF52200">
    <property type="entry name" value="Toll/Interleukin receptor TIR domain"/>
    <property type="match status" value="1"/>
</dbReference>
<dbReference type="SUPFAM" id="SSF52540">
    <property type="entry name" value="P-loop containing nucleoside triphosphate hydrolases"/>
    <property type="match status" value="1"/>
</dbReference>
<dbReference type="SMART" id="SM00255">
    <property type="entry name" value="TIR"/>
    <property type="match status" value="1"/>
</dbReference>
<gene>
    <name evidence="3" type="primary">fxsT_2</name>
    <name evidence="3" type="ORF">GCM10009539_53180</name>
</gene>
<dbReference type="Gene3D" id="3.40.50.300">
    <property type="entry name" value="P-loop containing nucleotide triphosphate hydrolases"/>
    <property type="match status" value="1"/>
</dbReference>